<organism evidence="1 2">
    <name type="scientific">Rattus norvegicus</name>
    <name type="common">Rat</name>
    <dbReference type="NCBI Taxonomy" id="10116"/>
    <lineage>
        <taxon>Eukaryota</taxon>
        <taxon>Metazoa</taxon>
        <taxon>Chordata</taxon>
        <taxon>Craniata</taxon>
        <taxon>Vertebrata</taxon>
        <taxon>Euteleostomi</taxon>
        <taxon>Mammalia</taxon>
        <taxon>Eutheria</taxon>
        <taxon>Euarchontoglires</taxon>
        <taxon>Glires</taxon>
        <taxon>Rodentia</taxon>
        <taxon>Myomorpha</taxon>
        <taxon>Muroidea</taxon>
        <taxon>Muridae</taxon>
        <taxon>Murinae</taxon>
        <taxon>Rattus</taxon>
    </lineage>
</organism>
<sequence length="46" mass="5285">MTPEWRIISGRNRMHVFYNTCLLDADTVQREAAGATGPRQDQEMSM</sequence>
<dbReference type="Proteomes" id="UP000234681">
    <property type="component" value="Chromosome 17"/>
</dbReference>
<name>A6J6R1_RAT</name>
<evidence type="ECO:0000313" key="1">
    <source>
        <dbReference type="EMBL" id="EDL98061.1"/>
    </source>
</evidence>
<gene>
    <name evidence="1" type="ORF">rCG_43978</name>
</gene>
<reference evidence="2" key="1">
    <citation type="submission" date="2005-09" db="EMBL/GenBank/DDBJ databases">
        <authorList>
            <person name="Mural R.J."/>
            <person name="Li P.W."/>
            <person name="Adams M.D."/>
            <person name="Amanatides P.G."/>
            <person name="Baden-Tillson H."/>
            <person name="Barnstead M."/>
            <person name="Chin S.H."/>
            <person name="Dew I."/>
            <person name="Evans C.A."/>
            <person name="Ferriera S."/>
            <person name="Flanigan M."/>
            <person name="Fosler C."/>
            <person name="Glodek A."/>
            <person name="Gu Z."/>
            <person name="Holt R.A."/>
            <person name="Jennings D."/>
            <person name="Kraft C.L."/>
            <person name="Lu F."/>
            <person name="Nguyen T."/>
            <person name="Nusskern D.R."/>
            <person name="Pfannkoch C.M."/>
            <person name="Sitter C."/>
            <person name="Sutton G.G."/>
            <person name="Venter J.C."/>
            <person name="Wang Z."/>
            <person name="Woodage T."/>
            <person name="Zheng X.H."/>
            <person name="Zhong F."/>
        </authorList>
    </citation>
    <scope>NUCLEOTIDE SEQUENCE [LARGE SCALE GENOMIC DNA]</scope>
    <source>
        <strain>BN</strain>
        <strain evidence="2">Sprague-Dawley</strain>
    </source>
</reference>
<accession>A6J6R1</accession>
<dbReference type="EMBL" id="CH473977">
    <property type="protein sequence ID" value="EDL98061.1"/>
    <property type="molecule type" value="Genomic_DNA"/>
</dbReference>
<proteinExistence type="predicted"/>
<protein>
    <submittedName>
        <fullName evidence="1">RCG43978</fullName>
    </submittedName>
</protein>
<evidence type="ECO:0000313" key="2">
    <source>
        <dbReference type="Proteomes" id="UP000234681"/>
    </source>
</evidence>
<dbReference type="AlphaFoldDB" id="A6J6R1"/>